<dbReference type="Proteomes" id="UP000327044">
    <property type="component" value="Unassembled WGS sequence"/>
</dbReference>
<dbReference type="SUPFAM" id="SSF55797">
    <property type="entry name" value="PR-1-like"/>
    <property type="match status" value="1"/>
</dbReference>
<evidence type="ECO:0000256" key="1">
    <source>
        <dbReference type="ARBA" id="ARBA00004613"/>
    </source>
</evidence>
<evidence type="ECO:0000256" key="3">
    <source>
        <dbReference type="SAM" id="SignalP"/>
    </source>
</evidence>
<accession>A0A5N4ARB3</accession>
<dbReference type="PROSITE" id="PS01009">
    <property type="entry name" value="CRISP_1"/>
    <property type="match status" value="1"/>
</dbReference>
<organism evidence="5 6">
    <name type="scientific">Photinus pyralis</name>
    <name type="common">Common eastern firefly</name>
    <name type="synonym">Lampyris pyralis</name>
    <dbReference type="NCBI Taxonomy" id="7054"/>
    <lineage>
        <taxon>Eukaryota</taxon>
        <taxon>Metazoa</taxon>
        <taxon>Ecdysozoa</taxon>
        <taxon>Arthropoda</taxon>
        <taxon>Hexapoda</taxon>
        <taxon>Insecta</taxon>
        <taxon>Pterygota</taxon>
        <taxon>Neoptera</taxon>
        <taxon>Endopterygota</taxon>
        <taxon>Coleoptera</taxon>
        <taxon>Polyphaga</taxon>
        <taxon>Elateriformia</taxon>
        <taxon>Elateroidea</taxon>
        <taxon>Lampyridae</taxon>
        <taxon>Lampyrinae</taxon>
        <taxon>Photinus</taxon>
    </lineage>
</organism>
<name>A0A5N4ARB3_PHOPY</name>
<dbReference type="GO" id="GO:0005576">
    <property type="term" value="C:extracellular region"/>
    <property type="evidence" value="ECO:0007669"/>
    <property type="project" value="UniProtKB-SubCell"/>
</dbReference>
<dbReference type="EMBL" id="VVIM01000005">
    <property type="protein sequence ID" value="KAB0799892.1"/>
    <property type="molecule type" value="Genomic_DNA"/>
</dbReference>
<comment type="subcellular location">
    <subcellularLocation>
        <location evidence="1">Secreted</location>
    </subcellularLocation>
</comment>
<gene>
    <name evidence="5" type="ORF">PPYR_07772</name>
</gene>
<dbReference type="OrthoDB" id="414826at2759"/>
<dbReference type="InterPro" id="IPR014044">
    <property type="entry name" value="CAP_dom"/>
</dbReference>
<feature type="chain" id="PRO_5024381259" description="SCP domain-containing protein" evidence="3">
    <location>
        <begin position="21"/>
        <end position="274"/>
    </location>
</feature>
<keyword evidence="2" id="KW-0964">Secreted</keyword>
<dbReference type="InterPro" id="IPR002413">
    <property type="entry name" value="V5_allergen-like"/>
</dbReference>
<feature type="domain" description="SCP" evidence="4">
    <location>
        <begin position="59"/>
        <end position="225"/>
    </location>
</feature>
<reference evidence="5 6" key="1">
    <citation type="journal article" date="2018" name="Elife">
        <title>Firefly genomes illuminate parallel origins of bioluminescence in beetles.</title>
        <authorList>
            <person name="Fallon T.R."/>
            <person name="Lower S.E."/>
            <person name="Chang C.H."/>
            <person name="Bessho-Uehara M."/>
            <person name="Martin G.J."/>
            <person name="Bewick A.J."/>
            <person name="Behringer M."/>
            <person name="Debat H.J."/>
            <person name="Wong I."/>
            <person name="Day J.C."/>
            <person name="Suvorov A."/>
            <person name="Silva C.J."/>
            <person name="Stanger-Hall K.F."/>
            <person name="Hall D.W."/>
            <person name="Schmitz R.J."/>
            <person name="Nelson D.R."/>
            <person name="Lewis S.M."/>
            <person name="Shigenobu S."/>
            <person name="Bybee S.M."/>
            <person name="Larracuente A.M."/>
            <person name="Oba Y."/>
            <person name="Weng J.K."/>
        </authorList>
    </citation>
    <scope>NUCLEOTIDE SEQUENCE [LARGE SCALE GENOMIC DNA]</scope>
    <source>
        <strain evidence="5">1611_PpyrPB1</strain>
        <tissue evidence="5">Whole body</tissue>
    </source>
</reference>
<protein>
    <recommendedName>
        <fullName evidence="4">SCP domain-containing protein</fullName>
    </recommendedName>
</protein>
<dbReference type="FunCoup" id="A0A5N4ARB3">
    <property type="interactions" value="69"/>
</dbReference>
<feature type="signal peptide" evidence="3">
    <location>
        <begin position="1"/>
        <end position="20"/>
    </location>
</feature>
<dbReference type="PRINTS" id="PR00838">
    <property type="entry name" value="V5ALLERGEN"/>
</dbReference>
<dbReference type="InParanoid" id="A0A5N4ARB3"/>
<keyword evidence="3" id="KW-0732">Signal</keyword>
<dbReference type="PANTHER" id="PTHR10334">
    <property type="entry name" value="CYSTEINE-RICH SECRETORY PROTEIN-RELATED"/>
    <property type="match status" value="1"/>
</dbReference>
<evidence type="ECO:0000259" key="4">
    <source>
        <dbReference type="SMART" id="SM00198"/>
    </source>
</evidence>
<dbReference type="PRINTS" id="PR00837">
    <property type="entry name" value="V5TPXLIKE"/>
</dbReference>
<proteinExistence type="predicted"/>
<dbReference type="InterPro" id="IPR001283">
    <property type="entry name" value="CRISP-related"/>
</dbReference>
<dbReference type="PROSITE" id="PS01010">
    <property type="entry name" value="CRISP_2"/>
    <property type="match status" value="1"/>
</dbReference>
<dbReference type="SMART" id="SM00198">
    <property type="entry name" value="SCP"/>
    <property type="match status" value="1"/>
</dbReference>
<comment type="caution">
    <text evidence="5">The sequence shown here is derived from an EMBL/GenBank/DDBJ whole genome shotgun (WGS) entry which is preliminary data.</text>
</comment>
<evidence type="ECO:0000313" key="5">
    <source>
        <dbReference type="EMBL" id="KAB0799892.1"/>
    </source>
</evidence>
<dbReference type="Pfam" id="PF00188">
    <property type="entry name" value="CAP"/>
    <property type="match status" value="1"/>
</dbReference>
<sequence length="274" mass="30996">MMEHWLHIFVTTALASVCLANYFCNLPCEKDENTVCRRKPCGCSERCGVHFRMLPIDGGARKVLIDLHNKYRSTIANGYSIPGTSIKLPSATDMIRLNYDQELEFVAQCYANACMEWGAHDKCRRTSKFQAAGQNMYTTYGSGNFNFSDEKYIEEAVTSWFNEVKDMEPDVVNSYRPTGKVIGHFTQLAWARTSHIGCARTMYGNRNIKGMYLYCNYGPGGNILGGTMYQAGSPGDSCSIRSETYKNLCVHSNKVTEHEGDDWEDWEPPFPILE</sequence>
<evidence type="ECO:0000256" key="2">
    <source>
        <dbReference type="ARBA" id="ARBA00022525"/>
    </source>
</evidence>
<dbReference type="CDD" id="cd05380">
    <property type="entry name" value="CAP_euk"/>
    <property type="match status" value="1"/>
</dbReference>
<dbReference type="InterPro" id="IPR018244">
    <property type="entry name" value="Allrgn_V5/Tpx1_CS"/>
</dbReference>
<dbReference type="Gene3D" id="3.40.33.10">
    <property type="entry name" value="CAP"/>
    <property type="match status" value="1"/>
</dbReference>
<evidence type="ECO:0000313" key="6">
    <source>
        <dbReference type="Proteomes" id="UP000327044"/>
    </source>
</evidence>
<dbReference type="InterPro" id="IPR035940">
    <property type="entry name" value="CAP_sf"/>
</dbReference>
<dbReference type="AlphaFoldDB" id="A0A5N4ARB3"/>
<keyword evidence="6" id="KW-1185">Reference proteome</keyword>